<reference evidence="2" key="1">
    <citation type="journal article" date="2019" name="Int. J. Syst. Evol. Microbiol.">
        <title>The Global Catalogue of Microorganisms (GCM) 10K type strain sequencing project: providing services to taxonomists for standard genome sequencing and annotation.</title>
        <authorList>
            <consortium name="The Broad Institute Genomics Platform"/>
            <consortium name="The Broad Institute Genome Sequencing Center for Infectious Disease"/>
            <person name="Wu L."/>
            <person name="Ma J."/>
        </authorList>
    </citation>
    <scope>NUCLEOTIDE SEQUENCE [LARGE SCALE GENOMIC DNA]</scope>
    <source>
        <strain evidence="2">JCM 15614</strain>
    </source>
</reference>
<comment type="caution">
    <text evidence="1">The sequence shown here is derived from an EMBL/GenBank/DDBJ whole genome shotgun (WGS) entry which is preliminary data.</text>
</comment>
<evidence type="ECO:0000313" key="1">
    <source>
        <dbReference type="EMBL" id="GAA3156576.1"/>
    </source>
</evidence>
<accession>A0ABP6NRX3</accession>
<protein>
    <submittedName>
        <fullName evidence="1">DUF2993 domain-containing protein</fullName>
    </submittedName>
</protein>
<keyword evidence="2" id="KW-1185">Reference proteome</keyword>
<gene>
    <name evidence="1" type="ORF">GCM10010531_04880</name>
</gene>
<evidence type="ECO:0000313" key="2">
    <source>
        <dbReference type="Proteomes" id="UP001499924"/>
    </source>
</evidence>
<dbReference type="InterPro" id="IPR021373">
    <property type="entry name" value="DUF2993"/>
</dbReference>
<proteinExistence type="predicted"/>
<dbReference type="EMBL" id="BAAAVV010000001">
    <property type="protein sequence ID" value="GAA3156576.1"/>
    <property type="molecule type" value="Genomic_DNA"/>
</dbReference>
<dbReference type="RefSeq" id="WP_344686914.1">
    <property type="nucleotide sequence ID" value="NZ_BAAAVV010000001.1"/>
</dbReference>
<dbReference type="Proteomes" id="UP001499924">
    <property type="component" value="Unassembled WGS sequence"/>
</dbReference>
<organism evidence="1 2">
    <name type="scientific">Blastococcus jejuensis</name>
    <dbReference type="NCBI Taxonomy" id="351224"/>
    <lineage>
        <taxon>Bacteria</taxon>
        <taxon>Bacillati</taxon>
        <taxon>Actinomycetota</taxon>
        <taxon>Actinomycetes</taxon>
        <taxon>Geodermatophilales</taxon>
        <taxon>Geodermatophilaceae</taxon>
        <taxon>Blastococcus</taxon>
    </lineage>
</organism>
<dbReference type="Pfam" id="PF11209">
    <property type="entry name" value="LmeA"/>
    <property type="match status" value="1"/>
</dbReference>
<sequence length="233" mass="24288">MKVLVVLVVIIAVLLGVGLLADRAVERWAEGYVADQLTQQAGLAGTPDVDVRGFPFLTQALEGRYDDVRISLTADELGQQGTTAAVRLTGVHLPLSTVLSGDVQEVPVDRIEGTATLSYDLLSDQLGGDSTLGPEGDGLRVTKTVEILGYTLPLTATGTVTLDGDELVVDVENASGAGVDVPGFLVDRASDLLDLRYAVPALPFGLQLTSVTPAPDGVVVEVEAIDTVLAPLE</sequence>
<name>A0ABP6NRX3_9ACTN</name>